<dbReference type="Pfam" id="PF05173">
    <property type="entry name" value="DapB_C"/>
    <property type="match status" value="1"/>
</dbReference>
<keyword evidence="7" id="KW-0520">NAD</keyword>
<dbReference type="InterPro" id="IPR023940">
    <property type="entry name" value="DHDPR_bac"/>
</dbReference>
<dbReference type="GO" id="GO:0005829">
    <property type="term" value="C:cytosol"/>
    <property type="evidence" value="ECO:0007669"/>
    <property type="project" value="TreeGrafter"/>
</dbReference>
<reference evidence="11" key="1">
    <citation type="submission" date="2019-08" db="EMBL/GenBank/DDBJ databases">
        <authorList>
            <person name="Kucharzyk K."/>
            <person name="Murdoch R.W."/>
            <person name="Higgins S."/>
            <person name="Loffler F."/>
        </authorList>
    </citation>
    <scope>NUCLEOTIDE SEQUENCE</scope>
</reference>
<dbReference type="InterPro" id="IPR022664">
    <property type="entry name" value="DapB_N_CS"/>
</dbReference>
<proteinExistence type="inferred from homology"/>
<dbReference type="PANTHER" id="PTHR20836">
    <property type="entry name" value="DIHYDRODIPICOLINATE REDUCTASE"/>
    <property type="match status" value="1"/>
</dbReference>
<evidence type="ECO:0000256" key="6">
    <source>
        <dbReference type="ARBA" id="ARBA00023002"/>
    </source>
</evidence>
<keyword evidence="2" id="KW-0963">Cytoplasm</keyword>
<evidence type="ECO:0000256" key="5">
    <source>
        <dbReference type="ARBA" id="ARBA00022915"/>
    </source>
</evidence>
<dbReference type="SUPFAM" id="SSF51735">
    <property type="entry name" value="NAD(P)-binding Rossmann-fold domains"/>
    <property type="match status" value="1"/>
</dbReference>
<evidence type="ECO:0000256" key="2">
    <source>
        <dbReference type="ARBA" id="ARBA00022490"/>
    </source>
</evidence>
<evidence type="ECO:0000259" key="9">
    <source>
        <dbReference type="Pfam" id="PF01113"/>
    </source>
</evidence>
<dbReference type="InterPro" id="IPR036291">
    <property type="entry name" value="NAD(P)-bd_dom_sf"/>
</dbReference>
<dbReference type="GO" id="GO:0019877">
    <property type="term" value="P:diaminopimelate biosynthetic process"/>
    <property type="evidence" value="ECO:0007669"/>
    <property type="project" value="UniProtKB-KW"/>
</dbReference>
<evidence type="ECO:0000256" key="8">
    <source>
        <dbReference type="ARBA" id="ARBA00023154"/>
    </source>
</evidence>
<feature type="domain" description="Dihydrodipicolinate reductase N-terminal" evidence="9">
    <location>
        <begin position="16"/>
        <end position="125"/>
    </location>
</feature>
<sequence length="265" mass="28179">MSCSEILKNGCETMTTILLSGCMGKMGQVVTGCVAGRSDCTVIAGVDLNTAAFTDFPVFSSASDFGGKADSIIDFSHPNALAGILDYAKKTNTPAVIATTGLDANHVALIKEAAVHIPIFFSANMSIGVSLLTELARKAARVLGNEFDIEIVEMHHNQKIDAPSGTALMLADSIAEELDTAPAYEYNRPAKREARGKNEIGIHAVRGGTITGEHEVIFAGHDELIKLTHSARSKQIFATGAVNAAIFIKNKTPGIYTMKDLVREQ</sequence>
<accession>A0A645F0R4</accession>
<dbReference type="PROSITE" id="PS01298">
    <property type="entry name" value="DAPB"/>
    <property type="match status" value="1"/>
</dbReference>
<comment type="caution">
    <text evidence="11">The sequence shown here is derived from an EMBL/GenBank/DDBJ whole genome shotgun (WGS) entry which is preliminary data.</text>
</comment>
<dbReference type="GO" id="GO:0009089">
    <property type="term" value="P:lysine biosynthetic process via diaminopimelate"/>
    <property type="evidence" value="ECO:0007669"/>
    <property type="project" value="InterPro"/>
</dbReference>
<evidence type="ECO:0000256" key="1">
    <source>
        <dbReference type="ARBA" id="ARBA00006642"/>
    </source>
</evidence>
<keyword evidence="4" id="KW-0521">NADP</keyword>
<organism evidence="11">
    <name type="scientific">bioreactor metagenome</name>
    <dbReference type="NCBI Taxonomy" id="1076179"/>
    <lineage>
        <taxon>unclassified sequences</taxon>
        <taxon>metagenomes</taxon>
        <taxon>ecological metagenomes</taxon>
    </lineage>
</organism>
<gene>
    <name evidence="11" type="primary">dapB_45</name>
    <name evidence="11" type="ORF">SDC9_154606</name>
</gene>
<dbReference type="AlphaFoldDB" id="A0A645F0R4"/>
<evidence type="ECO:0000256" key="3">
    <source>
        <dbReference type="ARBA" id="ARBA00022605"/>
    </source>
</evidence>
<evidence type="ECO:0000313" key="11">
    <source>
        <dbReference type="EMBL" id="MPN07340.1"/>
    </source>
</evidence>
<dbReference type="FunFam" id="3.30.360.10:FF:000009">
    <property type="entry name" value="4-hydroxy-tetrahydrodipicolinate reductase"/>
    <property type="match status" value="1"/>
</dbReference>
<evidence type="ECO:0000259" key="10">
    <source>
        <dbReference type="Pfam" id="PF05173"/>
    </source>
</evidence>
<keyword evidence="3" id="KW-0028">Amino-acid biosynthesis</keyword>
<dbReference type="EC" id="1.17.1.8" evidence="11"/>
<dbReference type="NCBIfam" id="TIGR00036">
    <property type="entry name" value="dapB"/>
    <property type="match status" value="1"/>
</dbReference>
<dbReference type="InterPro" id="IPR000846">
    <property type="entry name" value="DapB_N"/>
</dbReference>
<keyword evidence="8" id="KW-0457">Lysine biosynthesis</keyword>
<dbReference type="GO" id="GO:0008839">
    <property type="term" value="F:4-hydroxy-tetrahydrodipicolinate reductase"/>
    <property type="evidence" value="ECO:0007669"/>
    <property type="project" value="UniProtKB-EC"/>
</dbReference>
<dbReference type="InterPro" id="IPR022663">
    <property type="entry name" value="DapB_C"/>
</dbReference>
<dbReference type="Gene3D" id="3.40.50.720">
    <property type="entry name" value="NAD(P)-binding Rossmann-like Domain"/>
    <property type="match status" value="1"/>
</dbReference>
<dbReference type="Pfam" id="PF01113">
    <property type="entry name" value="DapB_N"/>
    <property type="match status" value="1"/>
</dbReference>
<protein>
    <submittedName>
        <fullName evidence="11">4-hydroxy-tetrahydrodipicolinate reductase</fullName>
        <ecNumber evidence="11">1.17.1.8</ecNumber>
    </submittedName>
</protein>
<dbReference type="Gene3D" id="3.30.360.10">
    <property type="entry name" value="Dihydrodipicolinate Reductase, domain 2"/>
    <property type="match status" value="1"/>
</dbReference>
<keyword evidence="5" id="KW-0220">Diaminopimelate biosynthesis</keyword>
<dbReference type="EMBL" id="VSSQ01053299">
    <property type="protein sequence ID" value="MPN07340.1"/>
    <property type="molecule type" value="Genomic_DNA"/>
</dbReference>
<dbReference type="PIRSF" id="PIRSF000161">
    <property type="entry name" value="DHPR"/>
    <property type="match status" value="1"/>
</dbReference>
<keyword evidence="6 11" id="KW-0560">Oxidoreductase</keyword>
<evidence type="ECO:0000256" key="4">
    <source>
        <dbReference type="ARBA" id="ARBA00022857"/>
    </source>
</evidence>
<evidence type="ECO:0000256" key="7">
    <source>
        <dbReference type="ARBA" id="ARBA00023027"/>
    </source>
</evidence>
<dbReference type="PANTHER" id="PTHR20836:SF7">
    <property type="entry name" value="4-HYDROXY-TETRAHYDRODIPICOLINATE REDUCTASE"/>
    <property type="match status" value="1"/>
</dbReference>
<dbReference type="CDD" id="cd02274">
    <property type="entry name" value="DHDPR_N"/>
    <property type="match status" value="1"/>
</dbReference>
<name>A0A645F0R4_9ZZZZ</name>
<comment type="similarity">
    <text evidence="1">Belongs to the DapB family.</text>
</comment>
<feature type="domain" description="Dihydrodipicolinate reductase C-terminal" evidence="10">
    <location>
        <begin position="128"/>
        <end position="261"/>
    </location>
</feature>
<dbReference type="HAMAP" id="MF_00102">
    <property type="entry name" value="DapB"/>
    <property type="match status" value="1"/>
</dbReference>
<dbReference type="SUPFAM" id="SSF55347">
    <property type="entry name" value="Glyceraldehyde-3-phosphate dehydrogenase-like, C-terminal domain"/>
    <property type="match status" value="1"/>
</dbReference>